<dbReference type="OrthoDB" id="60843at2759"/>
<proteinExistence type="inferred from homology"/>
<evidence type="ECO:0000259" key="2">
    <source>
        <dbReference type="PROSITE" id="PS51746"/>
    </source>
</evidence>
<comment type="similarity">
    <text evidence="1">Belongs to the PP2C family.</text>
</comment>
<dbReference type="SUPFAM" id="SSF81606">
    <property type="entry name" value="PP2C-like"/>
    <property type="match status" value="1"/>
</dbReference>
<dbReference type="EMBL" id="MPUH01000496">
    <property type="protein sequence ID" value="OMJ78929.1"/>
    <property type="molecule type" value="Genomic_DNA"/>
</dbReference>
<dbReference type="SMART" id="SM00331">
    <property type="entry name" value="PP2C_SIG"/>
    <property type="match status" value="1"/>
</dbReference>
<dbReference type="Proteomes" id="UP000187209">
    <property type="component" value="Unassembled WGS sequence"/>
</dbReference>
<keyword evidence="1" id="KW-0904">Protein phosphatase</keyword>
<keyword evidence="1" id="KW-0460">Magnesium</keyword>
<sequence length="254" mass="28161">MLGLRRYFANSFTAGFYSSMGPGKKQSEDAYLITSDMLSVADGVGGWISYGVDPSKYAWELMKNIADTEKALKSERLSTKILTQAANDCKIRGSSTCSLILLHPTLGSLDTLNIGDSGFFIYRKTGKAYKLIEKSKETLHGFNHPYQLGTNGDKVESAWTKIIEIKDKDVVIMYSDGLTDNLYEDTIMEIINKECAEKVNVENTAKALGEKAYEMCQDTKYISPFAKAYMEGYKGGKPDDITVVVALINLEKEA</sequence>
<dbReference type="GO" id="GO:0046872">
    <property type="term" value="F:metal ion binding"/>
    <property type="evidence" value="ECO:0007669"/>
    <property type="project" value="UniProtKB-UniRule"/>
</dbReference>
<evidence type="ECO:0000256" key="1">
    <source>
        <dbReference type="RuleBase" id="RU366020"/>
    </source>
</evidence>
<dbReference type="PANTHER" id="PTHR12320">
    <property type="entry name" value="PROTEIN PHOSPHATASE 2C"/>
    <property type="match status" value="1"/>
</dbReference>
<dbReference type="EC" id="3.1.3.16" evidence="1"/>
<evidence type="ECO:0000313" key="4">
    <source>
        <dbReference type="Proteomes" id="UP000187209"/>
    </source>
</evidence>
<dbReference type="Pfam" id="PF07228">
    <property type="entry name" value="SpoIIE"/>
    <property type="match status" value="1"/>
</dbReference>
<dbReference type="InterPro" id="IPR036457">
    <property type="entry name" value="PPM-type-like_dom_sf"/>
</dbReference>
<protein>
    <recommendedName>
        <fullName evidence="1">Protein phosphatase</fullName>
        <ecNumber evidence="1">3.1.3.16</ecNumber>
    </recommendedName>
</protein>
<keyword evidence="1" id="KW-0378">Hydrolase</keyword>
<comment type="cofactor">
    <cofactor evidence="1">
        <name>Mg(2+)</name>
        <dbReference type="ChEBI" id="CHEBI:18420"/>
    </cofactor>
</comment>
<dbReference type="GO" id="GO:0004722">
    <property type="term" value="F:protein serine/threonine phosphatase activity"/>
    <property type="evidence" value="ECO:0007669"/>
    <property type="project" value="UniProtKB-EC"/>
</dbReference>
<dbReference type="Gene3D" id="3.60.40.10">
    <property type="entry name" value="PPM-type phosphatase domain"/>
    <property type="match status" value="1"/>
</dbReference>
<keyword evidence="4" id="KW-1185">Reference proteome</keyword>
<dbReference type="PANTHER" id="PTHR12320:SF1">
    <property type="entry name" value="PROTEIN PHOSPHATASE PTC7 HOMOLOG"/>
    <property type="match status" value="1"/>
</dbReference>
<accession>A0A1R2BQ22</accession>
<dbReference type="SMART" id="SM00332">
    <property type="entry name" value="PP2Cc"/>
    <property type="match status" value="1"/>
</dbReference>
<comment type="cofactor">
    <cofactor evidence="1">
        <name>Mn(2+)</name>
        <dbReference type="ChEBI" id="CHEBI:29035"/>
    </cofactor>
</comment>
<gene>
    <name evidence="3" type="ORF">SteCoe_21149</name>
</gene>
<comment type="caution">
    <text evidence="3">The sequence shown here is derived from an EMBL/GenBank/DDBJ whole genome shotgun (WGS) entry which is preliminary data.</text>
</comment>
<feature type="domain" description="PPM-type phosphatase" evidence="2">
    <location>
        <begin position="13"/>
        <end position="248"/>
    </location>
</feature>
<dbReference type="InterPro" id="IPR039123">
    <property type="entry name" value="PPTC7"/>
</dbReference>
<comment type="catalytic activity">
    <reaction evidence="1">
        <text>O-phospho-L-seryl-[protein] + H2O = L-seryl-[protein] + phosphate</text>
        <dbReference type="Rhea" id="RHEA:20629"/>
        <dbReference type="Rhea" id="RHEA-COMP:9863"/>
        <dbReference type="Rhea" id="RHEA-COMP:11604"/>
        <dbReference type="ChEBI" id="CHEBI:15377"/>
        <dbReference type="ChEBI" id="CHEBI:29999"/>
        <dbReference type="ChEBI" id="CHEBI:43474"/>
        <dbReference type="ChEBI" id="CHEBI:83421"/>
        <dbReference type="EC" id="3.1.3.16"/>
    </reaction>
</comment>
<dbReference type="AlphaFoldDB" id="A0A1R2BQ22"/>
<organism evidence="3 4">
    <name type="scientific">Stentor coeruleus</name>
    <dbReference type="NCBI Taxonomy" id="5963"/>
    <lineage>
        <taxon>Eukaryota</taxon>
        <taxon>Sar</taxon>
        <taxon>Alveolata</taxon>
        <taxon>Ciliophora</taxon>
        <taxon>Postciliodesmatophora</taxon>
        <taxon>Heterotrichea</taxon>
        <taxon>Heterotrichida</taxon>
        <taxon>Stentoridae</taxon>
        <taxon>Stentor</taxon>
    </lineage>
</organism>
<keyword evidence="1" id="KW-0479">Metal-binding</keyword>
<dbReference type="InterPro" id="IPR001932">
    <property type="entry name" value="PPM-type_phosphatase-like_dom"/>
</dbReference>
<comment type="catalytic activity">
    <reaction evidence="1">
        <text>O-phospho-L-threonyl-[protein] + H2O = L-threonyl-[protein] + phosphate</text>
        <dbReference type="Rhea" id="RHEA:47004"/>
        <dbReference type="Rhea" id="RHEA-COMP:11060"/>
        <dbReference type="Rhea" id="RHEA-COMP:11605"/>
        <dbReference type="ChEBI" id="CHEBI:15377"/>
        <dbReference type="ChEBI" id="CHEBI:30013"/>
        <dbReference type="ChEBI" id="CHEBI:43474"/>
        <dbReference type="ChEBI" id="CHEBI:61977"/>
        <dbReference type="EC" id="3.1.3.16"/>
    </reaction>
</comment>
<keyword evidence="1" id="KW-0464">Manganese</keyword>
<dbReference type="PROSITE" id="PS51746">
    <property type="entry name" value="PPM_2"/>
    <property type="match status" value="1"/>
</dbReference>
<evidence type="ECO:0000313" key="3">
    <source>
        <dbReference type="EMBL" id="OMJ78929.1"/>
    </source>
</evidence>
<reference evidence="3 4" key="1">
    <citation type="submission" date="2016-11" db="EMBL/GenBank/DDBJ databases">
        <title>The macronuclear genome of Stentor coeruleus: a giant cell with tiny introns.</title>
        <authorList>
            <person name="Slabodnick M."/>
            <person name="Ruby J.G."/>
            <person name="Reiff S.B."/>
            <person name="Swart E.C."/>
            <person name="Gosai S."/>
            <person name="Prabakaran S."/>
            <person name="Witkowska E."/>
            <person name="Larue G.E."/>
            <person name="Fisher S."/>
            <person name="Freeman R.M."/>
            <person name="Gunawardena J."/>
            <person name="Chu W."/>
            <person name="Stover N.A."/>
            <person name="Gregory B.D."/>
            <person name="Nowacki M."/>
            <person name="Derisi J."/>
            <person name="Roy S.W."/>
            <person name="Marshall W.F."/>
            <person name="Sood P."/>
        </authorList>
    </citation>
    <scope>NUCLEOTIDE SEQUENCE [LARGE SCALE GENOMIC DNA]</scope>
    <source>
        <strain evidence="3">WM001</strain>
    </source>
</reference>
<name>A0A1R2BQ22_9CILI</name>